<comment type="caution">
    <text evidence="3">The sequence shown here is derived from an EMBL/GenBank/DDBJ whole genome shotgun (WGS) entry which is preliminary data.</text>
</comment>
<reference evidence="3 4" key="1">
    <citation type="submission" date="2024-06" db="EMBL/GenBank/DDBJ databases">
        <title>The Natural Products Discovery Center: Release of the First 8490 Sequenced Strains for Exploring Actinobacteria Biosynthetic Diversity.</title>
        <authorList>
            <person name="Kalkreuter E."/>
            <person name="Kautsar S.A."/>
            <person name="Yang D."/>
            <person name="Bader C.D."/>
            <person name="Teijaro C.N."/>
            <person name="Fluegel L."/>
            <person name="Davis C.M."/>
            <person name="Simpson J.R."/>
            <person name="Lauterbach L."/>
            <person name="Steele A.D."/>
            <person name="Gui C."/>
            <person name="Meng S."/>
            <person name="Li G."/>
            <person name="Viehrig K."/>
            <person name="Ye F."/>
            <person name="Su P."/>
            <person name="Kiefer A.F."/>
            <person name="Nichols A."/>
            <person name="Cepeda A.J."/>
            <person name="Yan W."/>
            <person name="Fan B."/>
            <person name="Jiang Y."/>
            <person name="Adhikari A."/>
            <person name="Zheng C.-J."/>
            <person name="Schuster L."/>
            <person name="Cowan T.M."/>
            <person name="Smanski M.J."/>
            <person name="Chevrette M.G."/>
            <person name="De Carvalho L.P.S."/>
            <person name="Shen B."/>
        </authorList>
    </citation>
    <scope>NUCLEOTIDE SEQUENCE [LARGE SCALE GENOMIC DNA]</scope>
    <source>
        <strain evidence="3 4">NPDC052360</strain>
    </source>
</reference>
<sequence>MGGTRAALWAVAAAGALCLGPAAGAAGAADAREPGRQAVLPDVALVTAGGTGRTTAVRAGDPGFAGLRQLLQPSYTGTERVPEAWSDGGRPPVRVVVLWGRTGVGGWPQTDRPPGGDVAMERQDELFLAGDGTPWVRSDPSPEVEDDDIRWHRASRRAYDAVQASGLLGPAPAKPHGRPAMHGAWWALPGLAVGLAVGAGGTALVRRASTARPREDGPRHQLIDL</sequence>
<evidence type="ECO:0000313" key="4">
    <source>
        <dbReference type="Proteomes" id="UP001553148"/>
    </source>
</evidence>
<organism evidence="3 4">
    <name type="scientific">Streptomyces griseosporeus</name>
    <dbReference type="NCBI Taxonomy" id="1910"/>
    <lineage>
        <taxon>Bacteria</taxon>
        <taxon>Bacillati</taxon>
        <taxon>Actinomycetota</taxon>
        <taxon>Actinomycetes</taxon>
        <taxon>Kitasatosporales</taxon>
        <taxon>Streptomycetaceae</taxon>
        <taxon>Streptomyces</taxon>
    </lineage>
</organism>
<evidence type="ECO:0000256" key="2">
    <source>
        <dbReference type="SAM" id="SignalP"/>
    </source>
</evidence>
<dbReference type="Proteomes" id="UP001553148">
    <property type="component" value="Unassembled WGS sequence"/>
</dbReference>
<accession>A0ABV3KPU8</accession>
<keyword evidence="1" id="KW-1133">Transmembrane helix</keyword>
<gene>
    <name evidence="3" type="ORF">AB0470_17565</name>
</gene>
<evidence type="ECO:0000313" key="3">
    <source>
        <dbReference type="EMBL" id="MEV8461348.1"/>
    </source>
</evidence>
<keyword evidence="1" id="KW-0472">Membrane</keyword>
<feature type="chain" id="PRO_5047026352" evidence="2">
    <location>
        <begin position="29"/>
        <end position="225"/>
    </location>
</feature>
<dbReference type="EMBL" id="JBFAUJ010000006">
    <property type="protein sequence ID" value="MEV8461348.1"/>
    <property type="molecule type" value="Genomic_DNA"/>
</dbReference>
<protein>
    <submittedName>
        <fullName evidence="3">Uncharacterized protein</fullName>
    </submittedName>
</protein>
<keyword evidence="4" id="KW-1185">Reference proteome</keyword>
<name>A0ABV3KPU8_STRGS</name>
<keyword evidence="1" id="KW-0812">Transmembrane</keyword>
<dbReference type="RefSeq" id="WP_239513227.1">
    <property type="nucleotide sequence ID" value="NZ_JBFAUJ010000006.1"/>
</dbReference>
<keyword evidence="2" id="KW-0732">Signal</keyword>
<feature type="transmembrane region" description="Helical" evidence="1">
    <location>
        <begin position="184"/>
        <end position="205"/>
    </location>
</feature>
<proteinExistence type="predicted"/>
<feature type="signal peptide" evidence="2">
    <location>
        <begin position="1"/>
        <end position="28"/>
    </location>
</feature>
<evidence type="ECO:0000256" key="1">
    <source>
        <dbReference type="SAM" id="Phobius"/>
    </source>
</evidence>